<evidence type="ECO:0000256" key="2">
    <source>
        <dbReference type="SAM" id="Phobius"/>
    </source>
</evidence>
<feature type="transmembrane region" description="Helical" evidence="2">
    <location>
        <begin position="46"/>
        <end position="65"/>
    </location>
</feature>
<evidence type="ECO:0000256" key="1">
    <source>
        <dbReference type="SAM" id="MobiDB-lite"/>
    </source>
</evidence>
<sequence length="363" mass="38573">MTLATYRPGVPMASGLLVIERILRDRDSIWRQIGEERDLGRLIRDMLVSSALALACYGAVLGSFSDTALLQAPISAIKLPLLFLVTLAICLPTLYLFNLVFGARLQVKQALALVMVAITVMSMLAFAFAPISLFFLITANEYSFYKLLNVAILTLAAIVGLRFLTAGMASLNSHNEARDKARAEAAKAAALAERAAQEAAQESERKAIESAEKALDKPAEEKGGETGGLVPVDGPPAPVGGAPVPVAGAPMPVVGPPVPVGGVPGTALVPAGAVATMAPPAPNGRPAEGLRMFQEEWGSPAPPEKQASMGLLYVWILLFGFVGTQLAWTLRPFFGDPDRDFALFRRIDGNFYVDIVKTLGDLF</sequence>
<feature type="transmembrane region" description="Helical" evidence="2">
    <location>
        <begin position="77"/>
        <end position="98"/>
    </location>
</feature>
<name>A0A8J4E8P2_9ACTN</name>
<feature type="region of interest" description="Disordered" evidence="1">
    <location>
        <begin position="199"/>
        <end position="237"/>
    </location>
</feature>
<feature type="transmembrane region" description="Helical" evidence="2">
    <location>
        <begin position="143"/>
        <end position="164"/>
    </location>
</feature>
<evidence type="ECO:0000313" key="3">
    <source>
        <dbReference type="EMBL" id="GIJ65574.1"/>
    </source>
</evidence>
<proteinExistence type="predicted"/>
<feature type="transmembrane region" description="Helical" evidence="2">
    <location>
        <begin position="110"/>
        <end position="137"/>
    </location>
</feature>
<feature type="transmembrane region" description="Helical" evidence="2">
    <location>
        <begin position="311"/>
        <end position="330"/>
    </location>
</feature>
<keyword evidence="2" id="KW-0812">Transmembrane</keyword>
<keyword evidence="2" id="KW-0472">Membrane</keyword>
<evidence type="ECO:0000313" key="4">
    <source>
        <dbReference type="Proteomes" id="UP000635606"/>
    </source>
</evidence>
<keyword evidence="2" id="KW-1133">Transmembrane helix</keyword>
<feature type="compositionally biased region" description="Basic and acidic residues" evidence="1">
    <location>
        <begin position="202"/>
        <end position="224"/>
    </location>
</feature>
<comment type="caution">
    <text evidence="3">The sequence shown here is derived from an EMBL/GenBank/DDBJ whole genome shotgun (WGS) entry which is preliminary data.</text>
</comment>
<evidence type="ECO:0008006" key="5">
    <source>
        <dbReference type="Google" id="ProtNLM"/>
    </source>
</evidence>
<keyword evidence="4" id="KW-1185">Reference proteome</keyword>
<gene>
    <name evidence="3" type="ORF">Voc01_004910</name>
</gene>
<reference evidence="3" key="1">
    <citation type="submission" date="2021-01" db="EMBL/GenBank/DDBJ databases">
        <title>Whole genome shotgun sequence of Virgisporangium ochraceum NBRC 16418.</title>
        <authorList>
            <person name="Komaki H."/>
            <person name="Tamura T."/>
        </authorList>
    </citation>
    <scope>NUCLEOTIDE SEQUENCE</scope>
    <source>
        <strain evidence="3">NBRC 16418</strain>
    </source>
</reference>
<protein>
    <recommendedName>
        <fullName evidence="5">Actin-binding WH2 domain-containing protein</fullName>
    </recommendedName>
</protein>
<organism evidence="3 4">
    <name type="scientific">Virgisporangium ochraceum</name>
    <dbReference type="NCBI Taxonomy" id="65505"/>
    <lineage>
        <taxon>Bacteria</taxon>
        <taxon>Bacillati</taxon>
        <taxon>Actinomycetota</taxon>
        <taxon>Actinomycetes</taxon>
        <taxon>Micromonosporales</taxon>
        <taxon>Micromonosporaceae</taxon>
        <taxon>Virgisporangium</taxon>
    </lineage>
</organism>
<dbReference type="Proteomes" id="UP000635606">
    <property type="component" value="Unassembled WGS sequence"/>
</dbReference>
<dbReference type="AlphaFoldDB" id="A0A8J4E8P2"/>
<dbReference type="EMBL" id="BOPH01000006">
    <property type="protein sequence ID" value="GIJ65574.1"/>
    <property type="molecule type" value="Genomic_DNA"/>
</dbReference>
<accession>A0A8J4E8P2</accession>